<evidence type="ECO:0000313" key="2">
    <source>
        <dbReference type="EMBL" id="SDK64928.1"/>
    </source>
</evidence>
<protein>
    <submittedName>
        <fullName evidence="2">Uncharacterized protein</fullName>
    </submittedName>
</protein>
<dbReference type="AlphaFoldDB" id="A0A1G9DM01"/>
<evidence type="ECO:0000313" key="1">
    <source>
        <dbReference type="EMBL" id="SDK64597.1"/>
    </source>
</evidence>
<dbReference type="Proteomes" id="UP000199580">
    <property type="component" value="Unassembled WGS sequence"/>
</dbReference>
<accession>A0A1G9DM01</accession>
<name>A0A1G9DM01_9FLAO</name>
<keyword evidence="3" id="KW-1185">Reference proteome</keyword>
<reference evidence="2 3" key="1">
    <citation type="submission" date="2016-10" db="EMBL/GenBank/DDBJ databases">
        <authorList>
            <person name="de Groot N.N."/>
        </authorList>
    </citation>
    <scope>NUCLEOTIDE SEQUENCE [LARGE SCALE GENOMIC DNA]</scope>
    <source>
        <strain evidence="2 3">CGMCC 1.10076</strain>
    </source>
</reference>
<dbReference type="RefSeq" id="WP_091399515.1">
    <property type="nucleotide sequence ID" value="NZ_BKAI01000022.1"/>
</dbReference>
<gene>
    <name evidence="1" type="ORF">SAMN04487935_3844</name>
    <name evidence="2" type="ORF">SAMN04487935_3850</name>
</gene>
<evidence type="ECO:0000313" key="3">
    <source>
        <dbReference type="Proteomes" id="UP000199580"/>
    </source>
</evidence>
<dbReference type="EMBL" id="FNEZ01000015">
    <property type="protein sequence ID" value="SDK64597.1"/>
    <property type="molecule type" value="Genomic_DNA"/>
</dbReference>
<proteinExistence type="predicted"/>
<sequence>MIGYEQILLSSIGGSAMTLFINELIKSYNKTQKLKRSSEIFVQFIDDIIIKYLKKNILGYDDLLNVKSDEEYFKSRNVTLSPMLNKNIFDFFEKEDLIKISSEFKQKTIVDIYHAFYEIDFLQEHSHWRIIEKFRLKMKNHYEKHKKDNESFLEHIEWCQNFQGAKSDLVSELKMQKKHCEVLIKDFEIIKKEILQNDIMID</sequence>
<dbReference type="EMBL" id="FNEZ01000016">
    <property type="protein sequence ID" value="SDK64928.1"/>
    <property type="molecule type" value="Genomic_DNA"/>
</dbReference>
<dbReference type="STRING" id="1128970.SAMN04487935_3844"/>
<organism evidence="2 3">
    <name type="scientific">Flavobacterium noncentrifugens</name>
    <dbReference type="NCBI Taxonomy" id="1128970"/>
    <lineage>
        <taxon>Bacteria</taxon>
        <taxon>Pseudomonadati</taxon>
        <taxon>Bacteroidota</taxon>
        <taxon>Flavobacteriia</taxon>
        <taxon>Flavobacteriales</taxon>
        <taxon>Flavobacteriaceae</taxon>
        <taxon>Flavobacterium</taxon>
    </lineage>
</organism>